<feature type="transmembrane region" description="Helical" evidence="1">
    <location>
        <begin position="9"/>
        <end position="28"/>
    </location>
</feature>
<dbReference type="RefSeq" id="WP_258877505.1">
    <property type="nucleotide sequence ID" value="NZ_CP048914.1"/>
</dbReference>
<feature type="transmembrane region" description="Helical" evidence="1">
    <location>
        <begin position="63"/>
        <end position="82"/>
    </location>
</feature>
<reference evidence="2 3" key="1">
    <citation type="submission" date="2020-02" db="EMBL/GenBank/DDBJ databases">
        <authorList>
            <person name="Zheng R.K."/>
            <person name="Sun C.M."/>
        </authorList>
    </citation>
    <scope>NUCLEOTIDE SEQUENCE [LARGE SCALE GENOMIC DNA]</scope>
    <source>
        <strain evidence="3">zrk13</strain>
    </source>
</reference>
<accession>A0A7L7KSA2</accession>
<protein>
    <submittedName>
        <fullName evidence="2">Uncharacterized protein</fullName>
    </submittedName>
</protein>
<dbReference type="AlphaFoldDB" id="A0A7L7KSA2"/>
<dbReference type="Proteomes" id="UP000514720">
    <property type="component" value="Chromosome"/>
</dbReference>
<name>A0A7L7KSA2_9MOLU</name>
<dbReference type="KEGG" id="xcl:G4Z02_08070"/>
<dbReference type="EMBL" id="CP048914">
    <property type="protein sequence ID" value="QMS85700.1"/>
    <property type="molecule type" value="Genomic_DNA"/>
</dbReference>
<keyword evidence="1" id="KW-0472">Membrane</keyword>
<proteinExistence type="predicted"/>
<keyword evidence="1" id="KW-0812">Transmembrane</keyword>
<feature type="transmembrane region" description="Helical" evidence="1">
    <location>
        <begin position="94"/>
        <end position="116"/>
    </location>
</feature>
<evidence type="ECO:0000313" key="2">
    <source>
        <dbReference type="EMBL" id="QMS85700.1"/>
    </source>
</evidence>
<keyword evidence="1" id="KW-1133">Transmembrane helix</keyword>
<keyword evidence="3" id="KW-1185">Reference proteome</keyword>
<feature type="transmembrane region" description="Helical" evidence="1">
    <location>
        <begin position="136"/>
        <end position="157"/>
    </location>
</feature>
<organism evidence="2 3">
    <name type="scientific">Candidatus Xianfuyuplasma coldseepsis</name>
    <dbReference type="NCBI Taxonomy" id="2782163"/>
    <lineage>
        <taxon>Bacteria</taxon>
        <taxon>Bacillati</taxon>
        <taxon>Mycoplasmatota</taxon>
        <taxon>Mollicutes</taxon>
        <taxon>Candidatus Izemoplasmatales</taxon>
        <taxon>Candidatus Izemoplasmataceae</taxon>
        <taxon>Candidatus Xianfuyuplasma</taxon>
    </lineage>
</organism>
<gene>
    <name evidence="2" type="ORF">G4Z02_08070</name>
</gene>
<sequence length="192" mass="22297">MNKTSIMRTYVHFSIVIGLYFLLAIVLYNNRFGTNFHGLVTVTLFNVHLETLYETNTIFNMPLVSYFIFLVLNILVFVLIGRHKDVTTQSLRDVAIYNGLITVVMIASQIVYVYMIPDRIGGLIENNYLYTDFYYTSSRIVKAINLNYVLALIYVVYNMVVSITTMPPKEDKEFVDEVLQEEALLQQFLKEE</sequence>
<evidence type="ECO:0000256" key="1">
    <source>
        <dbReference type="SAM" id="Phobius"/>
    </source>
</evidence>
<evidence type="ECO:0000313" key="3">
    <source>
        <dbReference type="Proteomes" id="UP000514720"/>
    </source>
</evidence>